<proteinExistence type="predicted"/>
<reference evidence="1" key="1">
    <citation type="submission" date="2020-01" db="EMBL/GenBank/DDBJ databases">
        <title>Development of genomics and gene disruption for Polysphondylium violaceum indicates a role for the polyketide synthase stlB in stalk morphogenesis.</title>
        <authorList>
            <person name="Narita B."/>
            <person name="Kawabe Y."/>
            <person name="Kin K."/>
            <person name="Saito T."/>
            <person name="Gibbs R."/>
            <person name="Kuspa A."/>
            <person name="Muzny D."/>
            <person name="Queller D."/>
            <person name="Richards S."/>
            <person name="Strassman J."/>
            <person name="Sucgang R."/>
            <person name="Worley K."/>
            <person name="Schaap P."/>
        </authorList>
    </citation>
    <scope>NUCLEOTIDE SEQUENCE</scope>
    <source>
        <strain evidence="1">QSvi11</strain>
    </source>
</reference>
<protein>
    <submittedName>
        <fullName evidence="1">Uncharacterized protein</fullName>
    </submittedName>
</protein>
<gene>
    <name evidence="1" type="ORF">CYY_004272</name>
</gene>
<evidence type="ECO:0000313" key="2">
    <source>
        <dbReference type="Proteomes" id="UP000695562"/>
    </source>
</evidence>
<name>A0A8J4UT45_9MYCE</name>
<organism evidence="1 2">
    <name type="scientific">Polysphondylium violaceum</name>
    <dbReference type="NCBI Taxonomy" id="133409"/>
    <lineage>
        <taxon>Eukaryota</taxon>
        <taxon>Amoebozoa</taxon>
        <taxon>Evosea</taxon>
        <taxon>Eumycetozoa</taxon>
        <taxon>Dictyostelia</taxon>
        <taxon>Dictyosteliales</taxon>
        <taxon>Dictyosteliaceae</taxon>
        <taxon>Polysphondylium</taxon>
    </lineage>
</organism>
<accession>A0A8J4UT45</accession>
<dbReference type="Proteomes" id="UP000695562">
    <property type="component" value="Unassembled WGS sequence"/>
</dbReference>
<evidence type="ECO:0000313" key="1">
    <source>
        <dbReference type="EMBL" id="KAF2074416.1"/>
    </source>
</evidence>
<dbReference type="AlphaFoldDB" id="A0A8J4UT45"/>
<keyword evidence="2" id="KW-1185">Reference proteome</keyword>
<comment type="caution">
    <text evidence="1">The sequence shown here is derived from an EMBL/GenBank/DDBJ whole genome shotgun (WGS) entry which is preliminary data.</text>
</comment>
<dbReference type="EMBL" id="AJWJ01000148">
    <property type="protein sequence ID" value="KAF2074416.1"/>
    <property type="molecule type" value="Genomic_DNA"/>
</dbReference>
<sequence length="195" mass="21671">MNFIKNIIKVGSSFFNNGIKNTNISGLSKSIFQEEVATVATGPTHAETAKERLKFMMLENKKREFTLTPQQQQQQKQQQQDAVITTAIESRDDMVSRELDSLSTTKSHSNSNLESTTIIATPSTSSLNNNHIAEKKQELSSIKGVGGVTLSFLNNNGITTIAQLSEITDEQCTLFKSKVKHINNLRKEAQRIISQ</sequence>